<protein>
    <recommendedName>
        <fullName evidence="5">DMSO/TMAO reductase YedYZ heme-binding membrane subunit</fullName>
    </recommendedName>
</protein>
<accession>A0ABS7QX88</accession>
<comment type="caution">
    <text evidence="3">The sequence shown here is derived from an EMBL/GenBank/DDBJ whole genome shotgun (WGS) entry which is preliminary data.</text>
</comment>
<dbReference type="Proteomes" id="UP001198565">
    <property type="component" value="Unassembled WGS sequence"/>
</dbReference>
<dbReference type="RefSeq" id="WP_222980562.1">
    <property type="nucleotide sequence ID" value="NZ_JAINVZ010000019.1"/>
</dbReference>
<organism evidence="3 4">
    <name type="scientific">Streptantibioticus parmotrematis</name>
    <dbReference type="NCBI Taxonomy" id="2873249"/>
    <lineage>
        <taxon>Bacteria</taxon>
        <taxon>Bacillati</taxon>
        <taxon>Actinomycetota</taxon>
        <taxon>Actinomycetes</taxon>
        <taxon>Kitasatosporales</taxon>
        <taxon>Streptomycetaceae</taxon>
        <taxon>Streptantibioticus</taxon>
    </lineage>
</organism>
<keyword evidence="2" id="KW-0812">Transmembrane</keyword>
<dbReference type="EMBL" id="JAINVZ010000019">
    <property type="protein sequence ID" value="MBY8887814.1"/>
    <property type="molecule type" value="Genomic_DNA"/>
</dbReference>
<proteinExistence type="predicted"/>
<feature type="region of interest" description="Disordered" evidence="1">
    <location>
        <begin position="265"/>
        <end position="287"/>
    </location>
</feature>
<keyword evidence="4" id="KW-1185">Reference proteome</keyword>
<sequence length="495" mass="48729">MARLLGSPGTPGASGPAAASASRTRAGVLLTVTTAVVVVLALVPTMGPGPRRFLDYGAGVFTLVSLTSTVVYGLMCTGTSLLGPRHRIATQALHRATAVAAFGFLILHVSVKVGEAHVSLVAALVPFSGGRERFLIGLGVVAGYLLVLSVATGVLRGAFAGRGHAGRWRMLHACAYPAWFTGLLHGLKAGRSAAGWVNVSYILCVIGVCVALVVRWRMHVRDGGAMDRPAVCRTADAGRSAVPSRLGAPGRGLAAVRHRAGAGARRAAGGVRRRGRAHGGRTGGGAGLSGGAGITGAGLGGAGLSGGGLSGGAGLGGSGLGGSGLGGSGLGGSAGIPGARTPVDDLAAPGSGYGAHGPESVPGTGLTEVPAPGIGAIPHQAPTAASAYAGDPHVPASAYVPDPYASHQAPHGTRHAYGLDEPQAFGHTAEPQEAPDARAAHAHGDPWSAGPRPGEPWGAPTGGGPRSGEPWGDATHAPSAAAPASDPLPHSEGHR</sequence>
<reference evidence="3 4" key="1">
    <citation type="submission" date="2021-08" db="EMBL/GenBank/DDBJ databases">
        <title>Streptomyces sp. PTM05 isolated from lichen.</title>
        <authorList>
            <person name="Somphong A."/>
            <person name="Phongsopitanun W."/>
            <person name="Tanasupawat S."/>
        </authorList>
    </citation>
    <scope>NUCLEOTIDE SEQUENCE [LARGE SCALE GENOMIC DNA]</scope>
    <source>
        <strain evidence="3 4">Ptm05</strain>
    </source>
</reference>
<feature type="transmembrane region" description="Helical" evidence="2">
    <location>
        <begin position="170"/>
        <end position="187"/>
    </location>
</feature>
<evidence type="ECO:0000256" key="2">
    <source>
        <dbReference type="SAM" id="Phobius"/>
    </source>
</evidence>
<keyword evidence="2" id="KW-1133">Transmembrane helix</keyword>
<evidence type="ECO:0000313" key="4">
    <source>
        <dbReference type="Proteomes" id="UP001198565"/>
    </source>
</evidence>
<feature type="transmembrane region" description="Helical" evidence="2">
    <location>
        <begin position="193"/>
        <end position="214"/>
    </location>
</feature>
<feature type="transmembrane region" description="Helical" evidence="2">
    <location>
        <begin position="56"/>
        <end position="75"/>
    </location>
</feature>
<keyword evidence="2" id="KW-0472">Membrane</keyword>
<feature type="compositionally biased region" description="Basic and acidic residues" evidence="1">
    <location>
        <begin position="435"/>
        <end position="444"/>
    </location>
</feature>
<feature type="transmembrane region" description="Helical" evidence="2">
    <location>
        <begin position="134"/>
        <end position="158"/>
    </location>
</feature>
<feature type="transmembrane region" description="Helical" evidence="2">
    <location>
        <begin position="96"/>
        <end position="114"/>
    </location>
</feature>
<evidence type="ECO:0000313" key="3">
    <source>
        <dbReference type="EMBL" id="MBY8887814.1"/>
    </source>
</evidence>
<gene>
    <name evidence="3" type="ORF">K7472_23655</name>
</gene>
<feature type="region of interest" description="Disordered" evidence="1">
    <location>
        <begin position="426"/>
        <end position="495"/>
    </location>
</feature>
<evidence type="ECO:0008006" key="5">
    <source>
        <dbReference type="Google" id="ProtNLM"/>
    </source>
</evidence>
<name>A0ABS7QX88_9ACTN</name>
<evidence type="ECO:0000256" key="1">
    <source>
        <dbReference type="SAM" id="MobiDB-lite"/>
    </source>
</evidence>
<feature type="transmembrane region" description="Helical" evidence="2">
    <location>
        <begin position="26"/>
        <end position="44"/>
    </location>
</feature>